<dbReference type="Pfam" id="PF00905">
    <property type="entry name" value="Transpeptidase"/>
    <property type="match status" value="1"/>
</dbReference>
<evidence type="ECO:0000259" key="20">
    <source>
        <dbReference type="Pfam" id="PF00912"/>
    </source>
</evidence>
<keyword evidence="18" id="KW-1133">Transmembrane helix</keyword>
<dbReference type="AlphaFoldDB" id="A0A3D8L2X0"/>
<evidence type="ECO:0000256" key="12">
    <source>
        <dbReference type="ARBA" id="ARBA00022984"/>
    </source>
</evidence>
<name>A0A3D8L2X0_9BACT</name>
<reference evidence="22" key="1">
    <citation type="submission" date="2018-08" db="EMBL/GenBank/DDBJ databases">
        <authorList>
            <person name="Liu Z.-W."/>
            <person name="Du Z.-J."/>
        </authorList>
    </citation>
    <scope>NUCLEOTIDE SEQUENCE [LARGE SCALE GENOMIC DNA]</scope>
    <source>
        <strain evidence="22">H4X</strain>
    </source>
</reference>
<dbReference type="Pfam" id="PF00912">
    <property type="entry name" value="Transgly"/>
    <property type="match status" value="1"/>
</dbReference>
<dbReference type="SUPFAM" id="SSF53955">
    <property type="entry name" value="Lysozyme-like"/>
    <property type="match status" value="1"/>
</dbReference>
<evidence type="ECO:0000256" key="4">
    <source>
        <dbReference type="ARBA" id="ARBA00007739"/>
    </source>
</evidence>
<sequence>MATRQKKSAPNTKSKVYPKVITALWLFFVGGLAIFILYLYAVSINFLNLFGELPSTRALENPKSELASEVYSADNVRLGSYFRENRTPVDYEDLPDNLVNALIATEDIRFEEHSGIDPEAMARVAAAIVTGRSKGGGSTLTQQVAKNLFRTRGDELNNGLLNNVPGVRILIHKTKEWLMAVKLEQSYTKREILVMYLNIFEFGSNAFGIESAAKTFFNKEPGELEVQESAVLVGLFKNPTYYSPRFNPENSKRRRNVVLSQMVKYGFLDQAEYDNLKVNDIELDYKVENQNVGMAPYFRTEASKFLRQWCRENGFDLYGDGLKIYTTIDSRMQQYAEQAVAEHMKDRQKAFFAHWKGRNPWVDQSNQEIKSFPQQAIKRTARYRSLNQLFEGNEDSINYYLNKKIPMTIFDWDGEKEVMMSPMDSLKHYKHFLQTGFLAMEPQTGHIKAWVGGINYKHFKYDHVKQGARQPGSTFKPFLYTAAIESGYYPCYEVIDTKVCVPLEDGTMWCPDNADNKYSGEKYTLRRALAESVNSISAFLVSKLSAETLASTARRMGISTPLDPTPSLALGASDVSLYDMVGAYGTFVNGGTWVEPNFITRIEDKHGNTIYEHTPKSVDALSEETAYMMVHMLQAAAEPGGTAYYGLRYRNGLKNEIGAKTGTTQNYSDAWFMGVTPNLVTGTWVGGEDRSIHFRTMSEGQGGKLAMPIYGAFMQKVYNDKSLDVSKEPFPKPLTPLSVELDCERYNGGMPIDSSNQDEFLNLPTEIDLDAEI</sequence>
<evidence type="ECO:0000256" key="1">
    <source>
        <dbReference type="ARBA" id="ARBA00004236"/>
    </source>
</evidence>
<comment type="similarity">
    <text evidence="4">In the N-terminal section; belongs to the glycosyltransferase 51 family.</text>
</comment>
<dbReference type="InterPro" id="IPR012338">
    <property type="entry name" value="Beta-lactam/transpept-like"/>
</dbReference>
<evidence type="ECO:0000256" key="7">
    <source>
        <dbReference type="ARBA" id="ARBA00022670"/>
    </source>
</evidence>
<keyword evidence="13 18" id="KW-0472">Membrane</keyword>
<feature type="domain" description="Glycosyl transferase family 51" evidence="20">
    <location>
        <begin position="82"/>
        <end position="262"/>
    </location>
</feature>
<keyword evidence="5" id="KW-1003">Cell membrane</keyword>
<evidence type="ECO:0000259" key="19">
    <source>
        <dbReference type="Pfam" id="PF00905"/>
    </source>
</evidence>
<keyword evidence="22" id="KW-1185">Reference proteome</keyword>
<dbReference type="GO" id="GO:0008955">
    <property type="term" value="F:peptidoglycan glycosyltransferase activity"/>
    <property type="evidence" value="ECO:0007669"/>
    <property type="project" value="UniProtKB-EC"/>
</dbReference>
<evidence type="ECO:0000256" key="5">
    <source>
        <dbReference type="ARBA" id="ARBA00022475"/>
    </source>
</evidence>
<dbReference type="GO" id="GO:0030288">
    <property type="term" value="C:outer membrane-bounded periplasmic space"/>
    <property type="evidence" value="ECO:0007669"/>
    <property type="project" value="TreeGrafter"/>
</dbReference>
<keyword evidence="15" id="KW-0961">Cell wall biogenesis/degradation</keyword>
<keyword evidence="10" id="KW-0378">Hydrolase</keyword>
<evidence type="ECO:0000256" key="15">
    <source>
        <dbReference type="ARBA" id="ARBA00023316"/>
    </source>
</evidence>
<keyword evidence="8" id="KW-0328">Glycosyltransferase</keyword>
<comment type="catalytic activity">
    <reaction evidence="17">
        <text>[GlcNAc-(1-&gt;4)-Mur2Ac(oyl-L-Ala-gamma-D-Glu-L-Lys-D-Ala-D-Ala)](n)-di-trans,octa-cis-undecaprenyl diphosphate + beta-D-GlcNAc-(1-&gt;4)-Mur2Ac(oyl-L-Ala-gamma-D-Glu-L-Lys-D-Ala-D-Ala)-di-trans,octa-cis-undecaprenyl diphosphate = [GlcNAc-(1-&gt;4)-Mur2Ac(oyl-L-Ala-gamma-D-Glu-L-Lys-D-Ala-D-Ala)](n+1)-di-trans,octa-cis-undecaprenyl diphosphate + di-trans,octa-cis-undecaprenyl diphosphate + H(+)</text>
        <dbReference type="Rhea" id="RHEA:23708"/>
        <dbReference type="Rhea" id="RHEA-COMP:9602"/>
        <dbReference type="Rhea" id="RHEA-COMP:9603"/>
        <dbReference type="ChEBI" id="CHEBI:15378"/>
        <dbReference type="ChEBI" id="CHEBI:58405"/>
        <dbReference type="ChEBI" id="CHEBI:60033"/>
        <dbReference type="ChEBI" id="CHEBI:78435"/>
        <dbReference type="EC" id="2.4.99.28"/>
    </reaction>
</comment>
<evidence type="ECO:0000256" key="6">
    <source>
        <dbReference type="ARBA" id="ARBA00022645"/>
    </source>
</evidence>
<evidence type="ECO:0000256" key="13">
    <source>
        <dbReference type="ARBA" id="ARBA00023136"/>
    </source>
</evidence>
<feature type="domain" description="Penicillin-binding protein transpeptidase" evidence="19">
    <location>
        <begin position="436"/>
        <end position="678"/>
    </location>
</feature>
<keyword evidence="12" id="KW-0573">Peptidoglycan synthesis</keyword>
<organism evidence="21 22">
    <name type="scientific">Pontibacter diazotrophicus</name>
    <dbReference type="NCBI Taxonomy" id="1400979"/>
    <lineage>
        <taxon>Bacteria</taxon>
        <taxon>Pseudomonadati</taxon>
        <taxon>Bacteroidota</taxon>
        <taxon>Cytophagia</taxon>
        <taxon>Cytophagales</taxon>
        <taxon>Hymenobacteraceae</taxon>
        <taxon>Pontibacter</taxon>
    </lineage>
</organism>
<dbReference type="SUPFAM" id="SSF56601">
    <property type="entry name" value="beta-lactamase/transpeptidase-like"/>
    <property type="match status" value="1"/>
</dbReference>
<dbReference type="InterPro" id="IPR036950">
    <property type="entry name" value="PBP_transglycosylase"/>
</dbReference>
<proteinExistence type="inferred from homology"/>
<keyword evidence="14" id="KW-0511">Multifunctional enzyme</keyword>
<evidence type="ECO:0000256" key="9">
    <source>
        <dbReference type="ARBA" id="ARBA00022679"/>
    </source>
</evidence>
<protein>
    <submittedName>
        <fullName evidence="21">Penicillin-binding protein</fullName>
    </submittedName>
</protein>
<dbReference type="GO" id="GO:0006508">
    <property type="term" value="P:proteolysis"/>
    <property type="evidence" value="ECO:0007669"/>
    <property type="project" value="UniProtKB-KW"/>
</dbReference>
<evidence type="ECO:0000313" key="21">
    <source>
        <dbReference type="EMBL" id="RDV11764.1"/>
    </source>
</evidence>
<keyword evidence="18" id="KW-0812">Transmembrane</keyword>
<comment type="similarity">
    <text evidence="3">In the C-terminal section; belongs to the transpeptidase family.</text>
</comment>
<evidence type="ECO:0000256" key="18">
    <source>
        <dbReference type="SAM" id="Phobius"/>
    </source>
</evidence>
<dbReference type="RefSeq" id="WP_115568147.1">
    <property type="nucleotide sequence ID" value="NZ_QRGR01000039.1"/>
</dbReference>
<evidence type="ECO:0000313" key="22">
    <source>
        <dbReference type="Proteomes" id="UP000256708"/>
    </source>
</evidence>
<keyword evidence="7" id="KW-0645">Protease</keyword>
<gene>
    <name evidence="21" type="ORF">DXT99_24085</name>
</gene>
<dbReference type="GO" id="GO:0009002">
    <property type="term" value="F:serine-type D-Ala-D-Ala carboxypeptidase activity"/>
    <property type="evidence" value="ECO:0007669"/>
    <property type="project" value="UniProtKB-EC"/>
</dbReference>
<comment type="subcellular location">
    <subcellularLocation>
        <location evidence="1">Cell membrane</location>
    </subcellularLocation>
</comment>
<dbReference type="Gene3D" id="3.40.710.10">
    <property type="entry name" value="DD-peptidase/beta-lactamase superfamily"/>
    <property type="match status" value="2"/>
</dbReference>
<evidence type="ECO:0000256" key="17">
    <source>
        <dbReference type="ARBA" id="ARBA00049902"/>
    </source>
</evidence>
<evidence type="ECO:0000256" key="16">
    <source>
        <dbReference type="ARBA" id="ARBA00034000"/>
    </source>
</evidence>
<dbReference type="InterPro" id="IPR023346">
    <property type="entry name" value="Lysozyme-like_dom_sf"/>
</dbReference>
<evidence type="ECO:0000256" key="10">
    <source>
        <dbReference type="ARBA" id="ARBA00022801"/>
    </source>
</evidence>
<evidence type="ECO:0000256" key="3">
    <source>
        <dbReference type="ARBA" id="ARBA00007090"/>
    </source>
</evidence>
<dbReference type="InterPro" id="IPR050396">
    <property type="entry name" value="Glycosyltr_51/Transpeptidase"/>
</dbReference>
<dbReference type="OrthoDB" id="9766909at2"/>
<dbReference type="Proteomes" id="UP000256708">
    <property type="component" value="Unassembled WGS sequence"/>
</dbReference>
<dbReference type="InterPro" id="IPR001460">
    <property type="entry name" value="PCN-bd_Tpept"/>
</dbReference>
<dbReference type="GO" id="GO:0005886">
    <property type="term" value="C:plasma membrane"/>
    <property type="evidence" value="ECO:0007669"/>
    <property type="project" value="UniProtKB-SubCell"/>
</dbReference>
<dbReference type="GO" id="GO:0009252">
    <property type="term" value="P:peptidoglycan biosynthetic process"/>
    <property type="evidence" value="ECO:0007669"/>
    <property type="project" value="UniProtKB-KW"/>
</dbReference>
<comment type="pathway">
    <text evidence="2">Cell wall biogenesis; peptidoglycan biosynthesis.</text>
</comment>
<keyword evidence="6" id="KW-0121">Carboxypeptidase</keyword>
<dbReference type="PANTHER" id="PTHR32282:SF11">
    <property type="entry name" value="PENICILLIN-BINDING PROTEIN 1B"/>
    <property type="match status" value="1"/>
</dbReference>
<keyword evidence="9" id="KW-0808">Transferase</keyword>
<dbReference type="EMBL" id="QRGR01000039">
    <property type="protein sequence ID" value="RDV11764.1"/>
    <property type="molecule type" value="Genomic_DNA"/>
</dbReference>
<comment type="catalytic activity">
    <reaction evidence="16">
        <text>Preferential cleavage: (Ac)2-L-Lys-D-Ala-|-D-Ala. Also transpeptidation of peptidyl-alanyl moieties that are N-acyl substituents of D-alanine.</text>
        <dbReference type="EC" id="3.4.16.4"/>
    </reaction>
</comment>
<evidence type="ECO:0000256" key="2">
    <source>
        <dbReference type="ARBA" id="ARBA00004752"/>
    </source>
</evidence>
<dbReference type="GO" id="GO:0008360">
    <property type="term" value="P:regulation of cell shape"/>
    <property type="evidence" value="ECO:0007669"/>
    <property type="project" value="UniProtKB-KW"/>
</dbReference>
<dbReference type="GO" id="GO:0008658">
    <property type="term" value="F:penicillin binding"/>
    <property type="evidence" value="ECO:0007669"/>
    <property type="project" value="InterPro"/>
</dbReference>
<keyword evidence="11" id="KW-0133">Cell shape</keyword>
<evidence type="ECO:0000256" key="11">
    <source>
        <dbReference type="ARBA" id="ARBA00022960"/>
    </source>
</evidence>
<feature type="transmembrane region" description="Helical" evidence="18">
    <location>
        <begin position="20"/>
        <end position="41"/>
    </location>
</feature>
<dbReference type="Gene3D" id="1.10.3810.10">
    <property type="entry name" value="Biosynthetic peptidoglycan transglycosylase-like"/>
    <property type="match status" value="1"/>
</dbReference>
<accession>A0A3D8L2X0</accession>
<dbReference type="PANTHER" id="PTHR32282">
    <property type="entry name" value="BINDING PROTEIN TRANSPEPTIDASE, PUTATIVE-RELATED"/>
    <property type="match status" value="1"/>
</dbReference>
<dbReference type="InterPro" id="IPR001264">
    <property type="entry name" value="Glyco_trans_51"/>
</dbReference>
<evidence type="ECO:0000256" key="8">
    <source>
        <dbReference type="ARBA" id="ARBA00022676"/>
    </source>
</evidence>
<comment type="caution">
    <text evidence="21">The sequence shown here is derived from an EMBL/GenBank/DDBJ whole genome shotgun (WGS) entry which is preliminary data.</text>
</comment>
<dbReference type="GO" id="GO:0071555">
    <property type="term" value="P:cell wall organization"/>
    <property type="evidence" value="ECO:0007669"/>
    <property type="project" value="UniProtKB-KW"/>
</dbReference>
<evidence type="ECO:0000256" key="14">
    <source>
        <dbReference type="ARBA" id="ARBA00023268"/>
    </source>
</evidence>